<accession>A0A9P9WXP0</accession>
<feature type="region of interest" description="Disordered" evidence="1">
    <location>
        <begin position="1"/>
        <end position="34"/>
    </location>
</feature>
<evidence type="ECO:0000256" key="1">
    <source>
        <dbReference type="SAM" id="MobiDB-lite"/>
    </source>
</evidence>
<feature type="compositionally biased region" description="Polar residues" evidence="1">
    <location>
        <begin position="1"/>
        <end position="10"/>
    </location>
</feature>
<protein>
    <submittedName>
        <fullName evidence="2">Uncharacterized protein</fullName>
    </submittedName>
</protein>
<reference evidence="2" key="1">
    <citation type="submission" date="2021-03" db="EMBL/GenBank/DDBJ databases">
        <title>Revisited historic fungal species revealed as producer of novel bioactive compounds through whole genome sequencing and comparative genomics.</title>
        <authorList>
            <person name="Vignolle G.A."/>
            <person name="Hochenegger N."/>
            <person name="Mach R.L."/>
            <person name="Mach-Aigner A.R."/>
            <person name="Javad Rahimi M."/>
            <person name="Salim K.A."/>
            <person name="Chan C.M."/>
            <person name="Lim L.B.L."/>
            <person name="Cai F."/>
            <person name="Druzhinina I.S."/>
            <person name="U'Ren J.M."/>
            <person name="Derntl C."/>
        </authorList>
    </citation>
    <scope>NUCLEOTIDE SEQUENCE</scope>
    <source>
        <strain evidence="2">TUCIM 5799</strain>
    </source>
</reference>
<dbReference type="Proteomes" id="UP000829685">
    <property type="component" value="Unassembled WGS sequence"/>
</dbReference>
<dbReference type="AlphaFoldDB" id="A0A9P9WXP0"/>
<dbReference type="EMBL" id="JAFIMR010000002">
    <property type="protein sequence ID" value="KAI1881003.1"/>
    <property type="molecule type" value="Genomic_DNA"/>
</dbReference>
<evidence type="ECO:0000313" key="3">
    <source>
        <dbReference type="Proteomes" id="UP000829685"/>
    </source>
</evidence>
<evidence type="ECO:0000313" key="2">
    <source>
        <dbReference type="EMBL" id="KAI1881003.1"/>
    </source>
</evidence>
<sequence>MPKATRQTSPPAAATVRREPPATRNTSTKGDDSTHYTYVAEDAAWKMRLWRRGGGCMAHGQGSYGSA</sequence>
<organism evidence="2 3">
    <name type="scientific">Neoarthrinium moseri</name>
    <dbReference type="NCBI Taxonomy" id="1658444"/>
    <lineage>
        <taxon>Eukaryota</taxon>
        <taxon>Fungi</taxon>
        <taxon>Dikarya</taxon>
        <taxon>Ascomycota</taxon>
        <taxon>Pezizomycotina</taxon>
        <taxon>Sordariomycetes</taxon>
        <taxon>Xylariomycetidae</taxon>
        <taxon>Amphisphaeriales</taxon>
        <taxon>Apiosporaceae</taxon>
        <taxon>Neoarthrinium</taxon>
    </lineage>
</organism>
<gene>
    <name evidence="2" type="ORF">JX265_001243</name>
</gene>
<comment type="caution">
    <text evidence="2">The sequence shown here is derived from an EMBL/GenBank/DDBJ whole genome shotgun (WGS) entry which is preliminary data.</text>
</comment>
<keyword evidence="3" id="KW-1185">Reference proteome</keyword>
<name>A0A9P9WXP0_9PEZI</name>
<proteinExistence type="predicted"/>